<evidence type="ECO:0000313" key="3">
    <source>
        <dbReference type="Proteomes" id="UP000310200"/>
    </source>
</evidence>
<gene>
    <name evidence="2" type="ORF">DBV15_03314</name>
</gene>
<dbReference type="AlphaFoldDB" id="A0A4S2JSC0"/>
<name>A0A4S2JSC0_9HYME</name>
<evidence type="ECO:0000256" key="1">
    <source>
        <dbReference type="SAM" id="MobiDB-lite"/>
    </source>
</evidence>
<sequence>MMEFLALKTEEERERVRERGGGKGEKKERTGDSREKKSQVEKNKTEKKKKEGSTLSAIFAKLSVVAELGELQKRFCSFCELLQKVRGFFTMKARNKCGQRNALFAFIEYCYLFNDN</sequence>
<organism evidence="2 3">
    <name type="scientific">Temnothorax longispinosus</name>
    <dbReference type="NCBI Taxonomy" id="300112"/>
    <lineage>
        <taxon>Eukaryota</taxon>
        <taxon>Metazoa</taxon>
        <taxon>Ecdysozoa</taxon>
        <taxon>Arthropoda</taxon>
        <taxon>Hexapoda</taxon>
        <taxon>Insecta</taxon>
        <taxon>Pterygota</taxon>
        <taxon>Neoptera</taxon>
        <taxon>Endopterygota</taxon>
        <taxon>Hymenoptera</taxon>
        <taxon>Apocrita</taxon>
        <taxon>Aculeata</taxon>
        <taxon>Formicoidea</taxon>
        <taxon>Formicidae</taxon>
        <taxon>Myrmicinae</taxon>
        <taxon>Temnothorax</taxon>
    </lineage>
</organism>
<feature type="region of interest" description="Disordered" evidence="1">
    <location>
        <begin position="1"/>
        <end position="52"/>
    </location>
</feature>
<protein>
    <submittedName>
        <fullName evidence="2">Uncharacterized protein</fullName>
    </submittedName>
</protein>
<comment type="caution">
    <text evidence="2">The sequence shown here is derived from an EMBL/GenBank/DDBJ whole genome shotgun (WGS) entry which is preliminary data.</text>
</comment>
<evidence type="ECO:0000313" key="2">
    <source>
        <dbReference type="EMBL" id="TGZ37667.1"/>
    </source>
</evidence>
<accession>A0A4S2JSC0</accession>
<dbReference type="EMBL" id="QBLH01003521">
    <property type="protein sequence ID" value="TGZ37667.1"/>
    <property type="molecule type" value="Genomic_DNA"/>
</dbReference>
<feature type="compositionally biased region" description="Basic and acidic residues" evidence="1">
    <location>
        <begin position="8"/>
        <end position="52"/>
    </location>
</feature>
<keyword evidence="3" id="KW-1185">Reference proteome</keyword>
<reference evidence="2 3" key="1">
    <citation type="journal article" date="2019" name="Philos. Trans. R. Soc. Lond., B, Biol. Sci.">
        <title>Ant behaviour and brain gene expression of defending hosts depend on the ecological success of the intruding social parasite.</title>
        <authorList>
            <person name="Kaur R."/>
            <person name="Stoldt M."/>
            <person name="Jongepier E."/>
            <person name="Feldmeyer B."/>
            <person name="Menzel F."/>
            <person name="Bornberg-Bauer E."/>
            <person name="Foitzik S."/>
        </authorList>
    </citation>
    <scope>NUCLEOTIDE SEQUENCE [LARGE SCALE GENOMIC DNA]</scope>
    <source>
        <tissue evidence="2">Whole body</tissue>
    </source>
</reference>
<dbReference type="Proteomes" id="UP000310200">
    <property type="component" value="Unassembled WGS sequence"/>
</dbReference>
<proteinExistence type="predicted"/>